<organism evidence="1 2">
    <name type="scientific">Pandoraea oxalativorans</name>
    <dbReference type="NCBI Taxonomy" id="573737"/>
    <lineage>
        <taxon>Bacteria</taxon>
        <taxon>Pseudomonadati</taxon>
        <taxon>Pseudomonadota</taxon>
        <taxon>Betaproteobacteria</taxon>
        <taxon>Burkholderiales</taxon>
        <taxon>Burkholderiaceae</taxon>
        <taxon>Pandoraea</taxon>
    </lineage>
</organism>
<keyword evidence="2" id="KW-1185">Reference proteome</keyword>
<name>A0A0E3YCR1_9BURK</name>
<dbReference type="Proteomes" id="UP000035050">
    <property type="component" value="Chromosome"/>
</dbReference>
<dbReference type="Gene3D" id="3.40.50.450">
    <property type="match status" value="1"/>
</dbReference>
<dbReference type="InterPro" id="IPR005268">
    <property type="entry name" value="CHP00725"/>
</dbReference>
<dbReference type="NCBIfam" id="TIGR00725">
    <property type="entry name" value="TIGR00725 family protein"/>
    <property type="match status" value="1"/>
</dbReference>
<dbReference type="SUPFAM" id="SSF102405">
    <property type="entry name" value="MCP/YpsA-like"/>
    <property type="match status" value="1"/>
</dbReference>
<protein>
    <submittedName>
        <fullName evidence="1">TIGR00725 family protein</fullName>
    </submittedName>
</protein>
<dbReference type="KEGG" id="pox:MB84_17295"/>
<reference evidence="1" key="1">
    <citation type="submission" date="2016-06" db="EMBL/GenBank/DDBJ databases">
        <title>Pandoraea oxalativorans DSM 23570 Genome Sequencing.</title>
        <authorList>
            <person name="Ee R."/>
            <person name="Lim Y.-L."/>
            <person name="Yong D."/>
            <person name="Yin W.-F."/>
            <person name="Chan K.-G."/>
        </authorList>
    </citation>
    <scope>NUCLEOTIDE SEQUENCE</scope>
    <source>
        <strain evidence="1">DSM 23570</strain>
    </source>
</reference>
<dbReference type="RefSeq" id="WP_046292035.1">
    <property type="nucleotide sequence ID" value="NZ_CP011253.3"/>
</dbReference>
<dbReference type="PATRIC" id="fig|573737.6.peg.4405"/>
<dbReference type="Pfam" id="PF18306">
    <property type="entry name" value="LDcluster4"/>
    <property type="match status" value="1"/>
</dbReference>
<evidence type="ECO:0000313" key="1">
    <source>
        <dbReference type="EMBL" id="AKC70856.1"/>
    </source>
</evidence>
<dbReference type="InterPro" id="IPR041164">
    <property type="entry name" value="LDcluster4"/>
</dbReference>
<dbReference type="AlphaFoldDB" id="A0A0E3YCR1"/>
<gene>
    <name evidence="1" type="ORF">MB84_17295</name>
</gene>
<sequence>MYGVILNEWSAVARHALDRLAARQAGPSRHVTPVGLIGPREASPAQLYAAQRIGEALAAAGIALVCGGKGGVMEAASAGASAAGGIVIGLLPEEHANDANPHLSVALPTGLGITRNALIARASICLVAVGGGLGTLSEIALGLQWRKPVFTVLDAPAVPGTERFDDIDALVVAVATWLSVTGLPGGDHPGK</sequence>
<dbReference type="PANTHER" id="PTHR43393:SF3">
    <property type="entry name" value="LYSINE DECARBOXYLASE-LIKE PROTEIN"/>
    <property type="match status" value="1"/>
</dbReference>
<dbReference type="GO" id="GO:0005829">
    <property type="term" value="C:cytosol"/>
    <property type="evidence" value="ECO:0007669"/>
    <property type="project" value="TreeGrafter"/>
</dbReference>
<dbReference type="HOGENOM" id="CLU_107614_1_0_4"/>
<dbReference type="EMBL" id="CP011253">
    <property type="protein sequence ID" value="AKC70856.1"/>
    <property type="molecule type" value="Genomic_DNA"/>
</dbReference>
<dbReference type="PANTHER" id="PTHR43393">
    <property type="entry name" value="CYTOKININ RIBOSIDE 5'-MONOPHOSPHATE PHOSPHORIBOHYDROLASE"/>
    <property type="match status" value="1"/>
</dbReference>
<evidence type="ECO:0000313" key="2">
    <source>
        <dbReference type="Proteomes" id="UP000035050"/>
    </source>
</evidence>
<dbReference type="InterPro" id="IPR052341">
    <property type="entry name" value="LOG_family_nucleotidases"/>
</dbReference>
<proteinExistence type="predicted"/>
<accession>A0A0E3YCR1</accession>